<organism evidence="2 3">
    <name type="scientific">Engystomops pustulosus</name>
    <name type="common">Tungara frog</name>
    <name type="synonym">Physalaemus pustulosus</name>
    <dbReference type="NCBI Taxonomy" id="76066"/>
    <lineage>
        <taxon>Eukaryota</taxon>
        <taxon>Metazoa</taxon>
        <taxon>Chordata</taxon>
        <taxon>Craniata</taxon>
        <taxon>Vertebrata</taxon>
        <taxon>Euteleostomi</taxon>
        <taxon>Amphibia</taxon>
        <taxon>Batrachia</taxon>
        <taxon>Anura</taxon>
        <taxon>Neobatrachia</taxon>
        <taxon>Hyloidea</taxon>
        <taxon>Leptodactylidae</taxon>
        <taxon>Leiuperinae</taxon>
        <taxon>Engystomops</taxon>
    </lineage>
</organism>
<sequence>MSNAEGVTYRRSRGTGKGRDPGRCRAKYKEHILKYSGNELRGAASRLCAGANARPLQWCKSCNIVRFY</sequence>
<reference evidence="2" key="1">
    <citation type="thesis" date="2020" institute="ProQuest LLC" country="789 East Eisenhower Parkway, Ann Arbor, MI, USA">
        <title>Comparative Genomics and Chromosome Evolution.</title>
        <authorList>
            <person name="Mudd A.B."/>
        </authorList>
    </citation>
    <scope>NUCLEOTIDE SEQUENCE</scope>
    <source>
        <strain evidence="2">237g6f4</strain>
        <tissue evidence="2">Blood</tissue>
    </source>
</reference>
<keyword evidence="3" id="KW-1185">Reference proteome</keyword>
<evidence type="ECO:0000313" key="2">
    <source>
        <dbReference type="EMBL" id="KAG8565413.1"/>
    </source>
</evidence>
<name>A0AAV7AZW1_ENGPU</name>
<comment type="caution">
    <text evidence="2">The sequence shown here is derived from an EMBL/GenBank/DDBJ whole genome shotgun (WGS) entry which is preliminary data.</text>
</comment>
<accession>A0AAV7AZW1</accession>
<dbReference type="Proteomes" id="UP000824782">
    <property type="component" value="Unassembled WGS sequence"/>
</dbReference>
<protein>
    <submittedName>
        <fullName evidence="2">Uncharacterized protein</fullName>
    </submittedName>
</protein>
<dbReference type="EMBL" id="WNYA01000006">
    <property type="protein sequence ID" value="KAG8565413.1"/>
    <property type="molecule type" value="Genomic_DNA"/>
</dbReference>
<gene>
    <name evidence="2" type="ORF">GDO81_012837</name>
</gene>
<evidence type="ECO:0000256" key="1">
    <source>
        <dbReference type="SAM" id="MobiDB-lite"/>
    </source>
</evidence>
<proteinExistence type="predicted"/>
<evidence type="ECO:0000313" key="3">
    <source>
        <dbReference type="Proteomes" id="UP000824782"/>
    </source>
</evidence>
<dbReference type="AlphaFoldDB" id="A0AAV7AZW1"/>
<feature type="region of interest" description="Disordered" evidence="1">
    <location>
        <begin position="1"/>
        <end position="23"/>
    </location>
</feature>